<dbReference type="InterPro" id="IPR043129">
    <property type="entry name" value="ATPase_NBD"/>
</dbReference>
<dbReference type="Pfam" id="PF00480">
    <property type="entry name" value="ROK"/>
    <property type="match status" value="1"/>
</dbReference>
<dbReference type="Proteomes" id="UP000032300">
    <property type="component" value="Chromosome"/>
</dbReference>
<dbReference type="PANTHER" id="PTHR18964">
    <property type="entry name" value="ROK (REPRESSOR, ORF, KINASE) FAMILY"/>
    <property type="match status" value="1"/>
</dbReference>
<dbReference type="Gene3D" id="3.30.420.40">
    <property type="match status" value="2"/>
</dbReference>
<dbReference type="InterPro" id="IPR036388">
    <property type="entry name" value="WH-like_DNA-bd_sf"/>
</dbReference>
<dbReference type="InterPro" id="IPR036390">
    <property type="entry name" value="WH_DNA-bd_sf"/>
</dbReference>
<dbReference type="EMBL" id="CP010836">
    <property type="protein sequence ID" value="AJP74180.1"/>
    <property type="molecule type" value="Genomic_DNA"/>
</dbReference>
<dbReference type="RefSeq" id="WP_227698627.1">
    <property type="nucleotide sequence ID" value="NZ_CP010836.1"/>
</dbReference>
<comment type="similarity">
    <text evidence="1">Belongs to the ROK (NagC/XylR) family.</text>
</comment>
<reference evidence="2 3" key="1">
    <citation type="journal article" date="2015" name="Int. J. Syst. Evol. Microbiol.">
        <title>Sphingomonas hengshuiensis sp. nov., isolated from lake wetland.</title>
        <authorList>
            <person name="Wei S."/>
            <person name="Wang T."/>
            <person name="Liu H."/>
            <person name="Zhang C."/>
            <person name="Guo J."/>
            <person name="Wang Q."/>
            <person name="Liang K."/>
            <person name="Zhang Z."/>
        </authorList>
    </citation>
    <scope>NUCLEOTIDE SEQUENCE [LARGE SCALE GENOMIC DNA]</scope>
    <source>
        <strain evidence="2 3">WHSC-8</strain>
    </source>
</reference>
<evidence type="ECO:0000313" key="2">
    <source>
        <dbReference type="EMBL" id="AJP74180.1"/>
    </source>
</evidence>
<dbReference type="Gene3D" id="1.10.10.10">
    <property type="entry name" value="Winged helix-like DNA-binding domain superfamily/Winged helix DNA-binding domain"/>
    <property type="match status" value="1"/>
</dbReference>
<dbReference type="KEGG" id="sphi:TS85_01400"/>
<organism evidence="2 3">
    <name type="scientific">Sphingomonas hengshuiensis</name>
    <dbReference type="NCBI Taxonomy" id="1609977"/>
    <lineage>
        <taxon>Bacteria</taxon>
        <taxon>Pseudomonadati</taxon>
        <taxon>Pseudomonadota</taxon>
        <taxon>Alphaproteobacteria</taxon>
        <taxon>Sphingomonadales</taxon>
        <taxon>Sphingomonadaceae</taxon>
        <taxon>Sphingomonas</taxon>
    </lineage>
</organism>
<evidence type="ECO:0000313" key="3">
    <source>
        <dbReference type="Proteomes" id="UP000032300"/>
    </source>
</evidence>
<accession>A0A7U5BFA1</accession>
<proteinExistence type="inferred from homology"/>
<evidence type="ECO:0008006" key="4">
    <source>
        <dbReference type="Google" id="ProtNLM"/>
    </source>
</evidence>
<name>A0A7U5BFA1_9SPHN</name>
<protein>
    <recommendedName>
        <fullName evidence="4">Sugar kinase</fullName>
    </recommendedName>
</protein>
<evidence type="ECO:0000256" key="1">
    <source>
        <dbReference type="ARBA" id="ARBA00006479"/>
    </source>
</evidence>
<dbReference type="AlphaFoldDB" id="A0A7U5BFA1"/>
<reference evidence="2 3" key="2">
    <citation type="submission" date="2015-02" db="EMBL/GenBank/DDBJ databases">
        <title>The complete genome of Sphingomonas hengshuiensis sp. WHSC-8 isolated from soil of Hengshui Lake.</title>
        <authorList>
            <person name="Wei S."/>
            <person name="Guo J."/>
            <person name="Su C."/>
            <person name="Wu R."/>
            <person name="Zhang Z."/>
            <person name="Liang K."/>
            <person name="Li H."/>
            <person name="Wang T."/>
            <person name="Liu H."/>
            <person name="Zhang C."/>
            <person name="Li Z."/>
            <person name="Wang Q."/>
            <person name="Meng J."/>
        </authorList>
    </citation>
    <scope>NUCLEOTIDE SEQUENCE [LARGE SCALE GENOMIC DNA]</scope>
    <source>
        <strain evidence="2 3">WHSC-8</strain>
    </source>
</reference>
<keyword evidence="3" id="KW-1185">Reference proteome</keyword>
<dbReference type="SUPFAM" id="SSF53067">
    <property type="entry name" value="Actin-like ATPase domain"/>
    <property type="match status" value="1"/>
</dbReference>
<dbReference type="SUPFAM" id="SSF46785">
    <property type="entry name" value="Winged helix' DNA-binding domain"/>
    <property type="match status" value="1"/>
</dbReference>
<sequence>MTPVQVRLSGTNIIRAADHNQRTILQAILVHKTITRIALARMTGLTPPAVANIVKRLLDEKLIEEEGLLRQGRGQPGKLLQINPHGRFSIGVNIDRDHISLLLVNFLGEIVASRSLDLPFALPADVRAYWQAEVEAMVRDAGADVSRLIGIGIAMPDDLGAIYLPGAPEDYRAWQDTDVPALFATPFDLPTFVENDAAAAALGELRFGLGPKVSSALYILISSGLGGGLLVDGHSMRGATGRSGEIGLIPLADGKRVQDYVSLSALKAHLGQSGHTLDELEGAAEDSAVMRAYDVWLAGAVERLTSPLVAVNCLLNPACILIGARLPHACVHRLTRALEQALDAVTPTLPSRAPIMRALLSDNAPAIGAAILPFHHFLLPNTEALWKEEEA</sequence>
<dbReference type="Pfam" id="PF13412">
    <property type="entry name" value="HTH_24"/>
    <property type="match status" value="1"/>
</dbReference>
<dbReference type="InterPro" id="IPR000600">
    <property type="entry name" value="ROK"/>
</dbReference>
<gene>
    <name evidence="2" type="ORF">TS85_01400</name>
</gene>
<dbReference type="PANTHER" id="PTHR18964:SF149">
    <property type="entry name" value="BIFUNCTIONAL UDP-N-ACETYLGLUCOSAMINE 2-EPIMERASE_N-ACETYLMANNOSAMINE KINASE"/>
    <property type="match status" value="1"/>
</dbReference>